<dbReference type="EMBL" id="LVKK01000165">
    <property type="protein sequence ID" value="OAG34323.1"/>
    <property type="molecule type" value="Genomic_DNA"/>
</dbReference>
<keyword evidence="8" id="KW-0963">Cytoplasm</keyword>
<dbReference type="InterPro" id="IPR019191">
    <property type="entry name" value="Essential_protein_Yae1_N"/>
</dbReference>
<evidence type="ECO:0000256" key="6">
    <source>
        <dbReference type="ARBA" id="ARBA00017286"/>
    </source>
</evidence>
<feature type="region of interest" description="Disordered" evidence="10">
    <location>
        <begin position="164"/>
        <end position="225"/>
    </location>
</feature>
<sequence>MAEVEQDRSTLVNPRRAESPNSTPSPPVHSPHSSSPNTTMTTPDQSPGNDDDIWDTSSDHEHAPHATATALTGGVSDFPAQSSTDTSSHGQGGAARIRREVILSDVPSLRRQHMADGYREGLSVGKARVMQSGFDAGYPLGVEVGLRVGKVLGILEGVVSALTTKPARSSGKPVGEAGLGSSTATGSNTSLPGIEGSQHGVVDREDEPHSLNTSHPAAPGDDDDLTFVRNLYTRAQRELKISELLKGLDDEKIASIPDAVINSTSGGHGDGGGGTEHKQAERVATAPPPPPPLPTEIETVLVKWERTVLGALRKND</sequence>
<feature type="compositionally biased region" description="Polar residues" evidence="10">
    <location>
        <begin position="79"/>
        <end position="89"/>
    </location>
</feature>
<dbReference type="Proteomes" id="UP000077002">
    <property type="component" value="Unassembled WGS sequence"/>
</dbReference>
<comment type="function">
    <text evidence="1">The complex LTO1:YAE1 may function as a target specific adapter that probably recruits apo-RPLI1 to the cytosolic iron-sulfur protein assembly (CIA) complex machinery. May be required for biogenesis of the large ribosomal subunit and initiation of translation.</text>
</comment>
<feature type="domain" description="Essential protein Yae1 N-terminal" evidence="11">
    <location>
        <begin position="117"/>
        <end position="155"/>
    </location>
</feature>
<dbReference type="PANTHER" id="PTHR18829:SF0">
    <property type="entry name" value="PROTEIN YAE1 HOMOLOG"/>
    <property type="match status" value="1"/>
</dbReference>
<dbReference type="OrthoDB" id="20086at2759"/>
<feature type="region of interest" description="Disordered" evidence="10">
    <location>
        <begin position="1"/>
        <end position="98"/>
    </location>
</feature>
<evidence type="ECO:0000256" key="8">
    <source>
        <dbReference type="ARBA" id="ARBA00022490"/>
    </source>
</evidence>
<evidence type="ECO:0000313" key="12">
    <source>
        <dbReference type="EMBL" id="OAG34323.1"/>
    </source>
</evidence>
<protein>
    <recommendedName>
        <fullName evidence="7">Protein YAE1</fullName>
    </recommendedName>
    <alternativeName>
        <fullName evidence="6">Protein yae1</fullName>
    </alternativeName>
</protein>
<name>A0A177EQP9_9EURO</name>
<proteinExistence type="inferred from homology"/>
<comment type="subunit">
    <text evidence="5">May form a complex with LTO1.</text>
</comment>
<evidence type="ECO:0000256" key="10">
    <source>
        <dbReference type="SAM" id="MobiDB-lite"/>
    </source>
</evidence>
<dbReference type="GeneID" id="34606626"/>
<dbReference type="GO" id="GO:0005737">
    <property type="term" value="C:cytoplasm"/>
    <property type="evidence" value="ECO:0007669"/>
    <property type="project" value="UniProtKB-SubCell"/>
</dbReference>
<gene>
    <name evidence="12" type="ORF">AYO21_11533</name>
</gene>
<evidence type="ECO:0000313" key="13">
    <source>
        <dbReference type="Proteomes" id="UP000077002"/>
    </source>
</evidence>
<evidence type="ECO:0000256" key="2">
    <source>
        <dbReference type="ARBA" id="ARBA00004123"/>
    </source>
</evidence>
<evidence type="ECO:0000256" key="5">
    <source>
        <dbReference type="ARBA" id="ARBA00011427"/>
    </source>
</evidence>
<accession>A0A177EQP9</accession>
<reference evidence="12 13" key="1">
    <citation type="submission" date="2016-03" db="EMBL/GenBank/DDBJ databases">
        <title>Draft genome sequence of the Fonsecaea monophora CBS 269.37.</title>
        <authorList>
            <person name="Bombassaro A."/>
            <person name="Vinicius W.A."/>
            <person name="De Hoog S."/>
            <person name="Sun J."/>
            <person name="Souza E.M."/>
            <person name="Raittz R.T."/>
            <person name="Costa F."/>
            <person name="Leao A.C."/>
            <person name="Tadra-Sfeir M.Z."/>
            <person name="Baura V."/>
            <person name="Balsanelli E."/>
            <person name="Pedrosa F.O."/>
            <person name="Moreno L.F."/>
            <person name="Steffens M.B."/>
            <person name="Xi L."/>
            <person name="Bocca A.L."/>
            <person name="Felipe M.S."/>
            <person name="Teixeira M."/>
            <person name="Telles Filho F.Q."/>
            <person name="Azevedo C.M."/>
            <person name="Gomes R."/>
            <person name="Vicente V.A."/>
        </authorList>
    </citation>
    <scope>NUCLEOTIDE SEQUENCE [LARGE SCALE GENOMIC DNA]</scope>
    <source>
        <strain evidence="12 13">CBS 269.37</strain>
    </source>
</reference>
<dbReference type="GO" id="GO:0005634">
    <property type="term" value="C:nucleus"/>
    <property type="evidence" value="ECO:0007669"/>
    <property type="project" value="UniProtKB-SubCell"/>
</dbReference>
<evidence type="ECO:0000259" key="11">
    <source>
        <dbReference type="Pfam" id="PF09811"/>
    </source>
</evidence>
<evidence type="ECO:0000256" key="7">
    <source>
        <dbReference type="ARBA" id="ARBA00018400"/>
    </source>
</evidence>
<dbReference type="RefSeq" id="XP_022506275.1">
    <property type="nucleotide sequence ID" value="XM_022661423.1"/>
</dbReference>
<comment type="similarity">
    <text evidence="4">Belongs to the YAE1 family.</text>
</comment>
<keyword evidence="9" id="KW-0539">Nucleus</keyword>
<evidence type="ECO:0000256" key="9">
    <source>
        <dbReference type="ARBA" id="ARBA00023242"/>
    </source>
</evidence>
<keyword evidence="13" id="KW-1185">Reference proteome</keyword>
<feature type="region of interest" description="Disordered" evidence="10">
    <location>
        <begin position="260"/>
        <end position="296"/>
    </location>
</feature>
<evidence type="ECO:0000256" key="3">
    <source>
        <dbReference type="ARBA" id="ARBA00004496"/>
    </source>
</evidence>
<dbReference type="Pfam" id="PF09811">
    <property type="entry name" value="Yae1_N"/>
    <property type="match status" value="1"/>
</dbReference>
<comment type="subcellular location">
    <subcellularLocation>
        <location evidence="3">Cytoplasm</location>
    </subcellularLocation>
    <subcellularLocation>
        <location evidence="2">Nucleus</location>
    </subcellularLocation>
</comment>
<evidence type="ECO:0000256" key="4">
    <source>
        <dbReference type="ARBA" id="ARBA00007096"/>
    </source>
</evidence>
<dbReference type="InterPro" id="IPR038881">
    <property type="entry name" value="Yae1-like"/>
</dbReference>
<feature type="compositionally biased region" description="Polar residues" evidence="10">
    <location>
        <begin position="180"/>
        <end position="191"/>
    </location>
</feature>
<dbReference type="AlphaFoldDB" id="A0A177EQP9"/>
<dbReference type="PANTHER" id="PTHR18829">
    <property type="entry name" value="PROTEIN YAE1 HOMOLOG"/>
    <property type="match status" value="1"/>
</dbReference>
<feature type="compositionally biased region" description="Low complexity" evidence="10">
    <location>
        <begin position="30"/>
        <end position="43"/>
    </location>
</feature>
<organism evidence="12 13">
    <name type="scientific">Fonsecaea monophora</name>
    <dbReference type="NCBI Taxonomy" id="254056"/>
    <lineage>
        <taxon>Eukaryota</taxon>
        <taxon>Fungi</taxon>
        <taxon>Dikarya</taxon>
        <taxon>Ascomycota</taxon>
        <taxon>Pezizomycotina</taxon>
        <taxon>Eurotiomycetes</taxon>
        <taxon>Chaetothyriomycetidae</taxon>
        <taxon>Chaetothyriales</taxon>
        <taxon>Herpotrichiellaceae</taxon>
        <taxon>Fonsecaea</taxon>
    </lineage>
</organism>
<comment type="caution">
    <text evidence="12">The sequence shown here is derived from an EMBL/GenBank/DDBJ whole genome shotgun (WGS) entry which is preliminary data.</text>
</comment>
<evidence type="ECO:0000256" key="1">
    <source>
        <dbReference type="ARBA" id="ARBA00003836"/>
    </source>
</evidence>